<dbReference type="Proteomes" id="UP001597211">
    <property type="component" value="Unassembled WGS sequence"/>
</dbReference>
<comment type="caution">
    <text evidence="5">The sequence shown here is derived from an EMBL/GenBank/DDBJ whole genome shotgun (WGS) entry which is preliminary data.</text>
</comment>
<dbReference type="EMBL" id="JBHTKZ010000032">
    <property type="protein sequence ID" value="MFD1182856.1"/>
    <property type="molecule type" value="Genomic_DNA"/>
</dbReference>
<keyword evidence="1" id="KW-0805">Transcription regulation</keyword>
<evidence type="ECO:0000256" key="2">
    <source>
        <dbReference type="ARBA" id="ARBA00023125"/>
    </source>
</evidence>
<evidence type="ECO:0000256" key="3">
    <source>
        <dbReference type="ARBA" id="ARBA00023163"/>
    </source>
</evidence>
<proteinExistence type="predicted"/>
<protein>
    <submittedName>
        <fullName evidence="5">Helix-turn-helix domain-containing protein</fullName>
    </submittedName>
</protein>
<dbReference type="SMART" id="SM00342">
    <property type="entry name" value="HTH_ARAC"/>
    <property type="match status" value="1"/>
</dbReference>
<dbReference type="InterPro" id="IPR009057">
    <property type="entry name" value="Homeodomain-like_sf"/>
</dbReference>
<evidence type="ECO:0000256" key="1">
    <source>
        <dbReference type="ARBA" id="ARBA00023015"/>
    </source>
</evidence>
<evidence type="ECO:0000259" key="4">
    <source>
        <dbReference type="PROSITE" id="PS01124"/>
    </source>
</evidence>
<dbReference type="PANTHER" id="PTHR43280:SF2">
    <property type="entry name" value="HTH-TYPE TRANSCRIPTIONAL REGULATOR EXSA"/>
    <property type="match status" value="1"/>
</dbReference>
<sequence length="280" mass="31280">MIRIVDLNELAGQFAAGALTIHGVYLSRLEPGQYDGHSKERPTPHAGLVFALRGQAEFAFDGTPCELVPGVIAHGAKNMTLQLKVPATGFEYVLIHYTIELPAESKLEYHRTHYSLEPGENPRIVEMLRQLHAAANTPGSLQSLRVKELFYGTIGEVIGCARNRLNVESRSTVEHALEYIHAHYMEPLSLRKLAGLHDWDVKKFAYAFHKYVGLFPIDYVIRHRMARASELLATSRCSVGDIAESVGYGDAHYFSRLFKKHVGCSPSEFRARIGNDPPIL</sequence>
<dbReference type="PANTHER" id="PTHR43280">
    <property type="entry name" value="ARAC-FAMILY TRANSCRIPTIONAL REGULATOR"/>
    <property type="match status" value="1"/>
</dbReference>
<keyword evidence="3" id="KW-0804">Transcription</keyword>
<dbReference type="Pfam" id="PF12833">
    <property type="entry name" value="HTH_18"/>
    <property type="match status" value="1"/>
</dbReference>
<dbReference type="Gene3D" id="1.10.10.60">
    <property type="entry name" value="Homeodomain-like"/>
    <property type="match status" value="2"/>
</dbReference>
<keyword evidence="2" id="KW-0238">DNA-binding</keyword>
<dbReference type="InterPro" id="IPR020449">
    <property type="entry name" value="Tscrpt_reg_AraC-type_HTH"/>
</dbReference>
<dbReference type="RefSeq" id="WP_240269992.1">
    <property type="nucleotide sequence ID" value="NZ_JAKSXN010000036.1"/>
</dbReference>
<reference evidence="6" key="1">
    <citation type="journal article" date="2019" name="Int. J. Syst. Evol. Microbiol.">
        <title>The Global Catalogue of Microorganisms (GCM) 10K type strain sequencing project: providing services to taxonomists for standard genome sequencing and annotation.</title>
        <authorList>
            <consortium name="The Broad Institute Genomics Platform"/>
            <consortium name="The Broad Institute Genome Sequencing Center for Infectious Disease"/>
            <person name="Wu L."/>
            <person name="Ma J."/>
        </authorList>
    </citation>
    <scope>NUCLEOTIDE SEQUENCE [LARGE SCALE GENOMIC DNA]</scope>
    <source>
        <strain evidence="6">CCUG 48216</strain>
    </source>
</reference>
<dbReference type="SUPFAM" id="SSF46689">
    <property type="entry name" value="Homeodomain-like"/>
    <property type="match status" value="2"/>
</dbReference>
<evidence type="ECO:0000313" key="5">
    <source>
        <dbReference type="EMBL" id="MFD1182856.1"/>
    </source>
</evidence>
<keyword evidence="6" id="KW-1185">Reference proteome</keyword>
<name>A0ABW3SDK1_9BACL</name>
<gene>
    <name evidence="5" type="ORF">ACFQ2Z_15960</name>
</gene>
<feature type="domain" description="HTH araC/xylS-type" evidence="4">
    <location>
        <begin position="174"/>
        <end position="272"/>
    </location>
</feature>
<dbReference type="PROSITE" id="PS00041">
    <property type="entry name" value="HTH_ARAC_FAMILY_1"/>
    <property type="match status" value="1"/>
</dbReference>
<organism evidence="5 6">
    <name type="scientific">Paenibacillus timonensis</name>
    <dbReference type="NCBI Taxonomy" id="225915"/>
    <lineage>
        <taxon>Bacteria</taxon>
        <taxon>Bacillati</taxon>
        <taxon>Bacillota</taxon>
        <taxon>Bacilli</taxon>
        <taxon>Bacillales</taxon>
        <taxon>Paenibacillaceae</taxon>
        <taxon>Paenibacillus</taxon>
    </lineage>
</organism>
<accession>A0ABW3SDK1</accession>
<evidence type="ECO:0000313" key="6">
    <source>
        <dbReference type="Proteomes" id="UP001597211"/>
    </source>
</evidence>
<dbReference type="PROSITE" id="PS01124">
    <property type="entry name" value="HTH_ARAC_FAMILY_2"/>
    <property type="match status" value="1"/>
</dbReference>
<dbReference type="InterPro" id="IPR018062">
    <property type="entry name" value="HTH_AraC-typ_CS"/>
</dbReference>
<dbReference type="InterPro" id="IPR018060">
    <property type="entry name" value="HTH_AraC"/>
</dbReference>
<dbReference type="PRINTS" id="PR00032">
    <property type="entry name" value="HTHARAC"/>
</dbReference>